<evidence type="ECO:0000313" key="2">
    <source>
        <dbReference type="EMBL" id="APT73887.1"/>
    </source>
</evidence>
<reference evidence="2 3" key="1">
    <citation type="submission" date="2014-02" db="EMBL/GenBank/DDBJ databases">
        <title>Diversity of Thermotogales isolates from hydrothermal vents.</title>
        <authorList>
            <person name="Haverkamp T.H.A."/>
            <person name="Lossouarn J."/>
            <person name="Geslin C."/>
            <person name="Nesbo C.L."/>
        </authorList>
    </citation>
    <scope>NUCLEOTIDE SEQUENCE [LARGE SCALE GENOMIC DNA]</scope>
    <source>
        <strain evidence="2 3">431</strain>
    </source>
</reference>
<gene>
    <name evidence="2" type="ORF">BW47_04845</name>
</gene>
<dbReference type="RefSeq" id="WP_012057125.1">
    <property type="nucleotide sequence ID" value="NZ_CP007389.1"/>
</dbReference>
<proteinExistence type="predicted"/>
<keyword evidence="3" id="KW-1185">Reference proteome</keyword>
<organism evidence="2 3">
    <name type="scientific">Thermosipho melanesiensis</name>
    <dbReference type="NCBI Taxonomy" id="46541"/>
    <lineage>
        <taxon>Bacteria</taxon>
        <taxon>Thermotogati</taxon>
        <taxon>Thermotogota</taxon>
        <taxon>Thermotogae</taxon>
        <taxon>Thermotogales</taxon>
        <taxon>Fervidobacteriaceae</taxon>
        <taxon>Thermosipho</taxon>
    </lineage>
</organism>
<sequence length="200" mass="23761">MKKLLFLLVSLVFISSMFAFPFKSQNNKLLNYQGALERFENIEVSEPATYVGEIKQIYVEVGGFPSKSRIVLETESGKEEFYIGPMWKFFDFKPGMKVEFQAVEIKLDEKTTFNLVYKITSEGITVEIPYKKIIGERLKYLKSGIYQKKLYQNQRFQRIPMYQYGPRMPFYEMQYGYGYSQMMNPHQLPQYPNFLQRGWK</sequence>
<dbReference type="EMBL" id="CP007389">
    <property type="protein sequence ID" value="APT73887.1"/>
    <property type="molecule type" value="Genomic_DNA"/>
</dbReference>
<keyword evidence="1" id="KW-0732">Signal</keyword>
<evidence type="ECO:0000313" key="3">
    <source>
        <dbReference type="Proteomes" id="UP000185490"/>
    </source>
</evidence>
<name>A0ABN4UWK1_9BACT</name>
<feature type="chain" id="PRO_5045552657" evidence="1">
    <location>
        <begin position="20"/>
        <end position="200"/>
    </location>
</feature>
<protein>
    <submittedName>
        <fullName evidence="2">Uncharacterized protein</fullName>
    </submittedName>
</protein>
<dbReference type="Proteomes" id="UP000185490">
    <property type="component" value="Chromosome"/>
</dbReference>
<feature type="signal peptide" evidence="1">
    <location>
        <begin position="1"/>
        <end position="19"/>
    </location>
</feature>
<accession>A0ABN4UWK1</accession>
<evidence type="ECO:0000256" key="1">
    <source>
        <dbReference type="SAM" id="SignalP"/>
    </source>
</evidence>